<feature type="chain" id="PRO_5040127372" evidence="6">
    <location>
        <begin position="20"/>
        <end position="398"/>
    </location>
</feature>
<dbReference type="Pfam" id="PF12454">
    <property type="entry name" value="Ecm33"/>
    <property type="match status" value="1"/>
</dbReference>
<comment type="subcellular location">
    <subcellularLocation>
        <location evidence="1">Secreted</location>
        <location evidence="1">Cell wall</location>
    </subcellularLocation>
</comment>
<feature type="signal peptide" evidence="6">
    <location>
        <begin position="1"/>
        <end position="19"/>
    </location>
</feature>
<accession>A0A9P6KU47</accession>
<dbReference type="Gene3D" id="3.80.20.20">
    <property type="entry name" value="Receptor L-domain"/>
    <property type="match status" value="1"/>
</dbReference>
<dbReference type="GO" id="GO:0009986">
    <property type="term" value="C:cell surface"/>
    <property type="evidence" value="ECO:0007669"/>
    <property type="project" value="TreeGrafter"/>
</dbReference>
<evidence type="ECO:0000256" key="2">
    <source>
        <dbReference type="ARBA" id="ARBA00022512"/>
    </source>
</evidence>
<organism evidence="7 8">
    <name type="scientific">Paraphaeosphaeria minitans</name>
    <dbReference type="NCBI Taxonomy" id="565426"/>
    <lineage>
        <taxon>Eukaryota</taxon>
        <taxon>Fungi</taxon>
        <taxon>Dikarya</taxon>
        <taxon>Ascomycota</taxon>
        <taxon>Pezizomycotina</taxon>
        <taxon>Dothideomycetes</taxon>
        <taxon>Pleosporomycetidae</taxon>
        <taxon>Pleosporales</taxon>
        <taxon>Massarineae</taxon>
        <taxon>Didymosphaeriaceae</taxon>
        <taxon>Paraphaeosphaeria</taxon>
    </lineage>
</organism>
<evidence type="ECO:0000256" key="6">
    <source>
        <dbReference type="SAM" id="SignalP"/>
    </source>
</evidence>
<evidence type="ECO:0000313" key="7">
    <source>
        <dbReference type="EMBL" id="KAF9738444.1"/>
    </source>
</evidence>
<dbReference type="GO" id="GO:0005886">
    <property type="term" value="C:plasma membrane"/>
    <property type="evidence" value="ECO:0007669"/>
    <property type="project" value="TreeGrafter"/>
</dbReference>
<dbReference type="InterPro" id="IPR036941">
    <property type="entry name" value="Rcpt_L-dom_sf"/>
</dbReference>
<dbReference type="PANTHER" id="PTHR31018">
    <property type="entry name" value="SPORULATION-SPECIFIC PROTEIN-RELATED"/>
    <property type="match status" value="1"/>
</dbReference>
<dbReference type="SUPFAM" id="SSF52058">
    <property type="entry name" value="L domain-like"/>
    <property type="match status" value="2"/>
</dbReference>
<dbReference type="OrthoDB" id="536881at2759"/>
<dbReference type="GO" id="GO:0009277">
    <property type="term" value="C:fungal-type cell wall"/>
    <property type="evidence" value="ECO:0007669"/>
    <property type="project" value="TreeGrafter"/>
</dbReference>
<name>A0A9P6KU47_9PLEO</name>
<keyword evidence="8" id="KW-1185">Reference proteome</keyword>
<sequence>MSLLRIALPALAVVGSAYAASCSNSATSTIQNGGDATAIAACTTYSGSIAVATGLSDDIAFDGNLKKIDGDLVLESNSNIKRFGSATLQSISGKLTLNDVSQLAALSFPALTSVDELTLKGLPNLRALEFNLTKADKLDIENTKLQNLDGIDLEEVSSIFIANNDDIASIEMQVTNITEFITLSFNNAEVNVSFPKLESANNISFRAIGSLNIPMLSKINSGSFGVFESDNLETVSAPNLTKIDGALVIDNNKGLKNISFASLTDVGANLQIANNTNLHAIDGLPKLKNVQAALDMSGNFSKVATPSLDYVKGVFNLQSTGDIGSVCTDFYEPLKSKGKLQKGKYVCEGKLEQANTAGSTPKTGSGSSGSSDDKGAAVGLTVPSISLGLVGLAAVLLL</sequence>
<keyword evidence="2" id="KW-0134">Cell wall</keyword>
<dbReference type="EMBL" id="WJXW01000003">
    <property type="protein sequence ID" value="KAF9738444.1"/>
    <property type="molecule type" value="Genomic_DNA"/>
</dbReference>
<reference evidence="7" key="1">
    <citation type="journal article" date="2020" name="Mol. Plant Microbe Interact.">
        <title>Genome Sequence of the Biocontrol Agent Coniothyrium minitans strain Conio (IMI 134523).</title>
        <authorList>
            <person name="Patel D."/>
            <person name="Shittu T.A."/>
            <person name="Baroncelli R."/>
            <person name="Muthumeenakshi S."/>
            <person name="Osborne T.H."/>
            <person name="Janganan T.K."/>
            <person name="Sreenivasaprasad S."/>
        </authorList>
    </citation>
    <scope>NUCLEOTIDE SEQUENCE</scope>
    <source>
        <strain evidence="7">Conio</strain>
    </source>
</reference>
<keyword evidence="4 6" id="KW-0732">Signal</keyword>
<proteinExistence type="predicted"/>
<comment type="caution">
    <text evidence="7">The sequence shown here is derived from an EMBL/GenBank/DDBJ whole genome shotgun (WGS) entry which is preliminary data.</text>
</comment>
<dbReference type="AlphaFoldDB" id="A0A9P6KU47"/>
<dbReference type="Proteomes" id="UP000756921">
    <property type="component" value="Unassembled WGS sequence"/>
</dbReference>
<evidence type="ECO:0000256" key="3">
    <source>
        <dbReference type="ARBA" id="ARBA00022525"/>
    </source>
</evidence>
<evidence type="ECO:0000256" key="5">
    <source>
        <dbReference type="ARBA" id="ARBA00023180"/>
    </source>
</evidence>
<evidence type="ECO:0000256" key="4">
    <source>
        <dbReference type="ARBA" id="ARBA00022729"/>
    </source>
</evidence>
<keyword evidence="5" id="KW-0325">Glycoprotein</keyword>
<keyword evidence="3" id="KW-0964">Secreted</keyword>
<evidence type="ECO:0000313" key="8">
    <source>
        <dbReference type="Proteomes" id="UP000756921"/>
    </source>
</evidence>
<dbReference type="InterPro" id="IPR051648">
    <property type="entry name" value="CWI-Assembly_Regulator"/>
</dbReference>
<dbReference type="PANTHER" id="PTHR31018:SF3">
    <property type="entry name" value="RECEPTOR PROTEIN-TYROSINE KINASE"/>
    <property type="match status" value="1"/>
</dbReference>
<dbReference type="GO" id="GO:0031505">
    <property type="term" value="P:fungal-type cell wall organization"/>
    <property type="evidence" value="ECO:0007669"/>
    <property type="project" value="TreeGrafter"/>
</dbReference>
<evidence type="ECO:0000256" key="1">
    <source>
        <dbReference type="ARBA" id="ARBA00004191"/>
    </source>
</evidence>
<gene>
    <name evidence="7" type="ORF">PMIN01_03727</name>
</gene>
<protein>
    <submittedName>
        <fullName evidence="7">Gpi-anchored cell wall organization protein ecm33</fullName>
    </submittedName>
</protein>